<dbReference type="Proteomes" id="UP000050929">
    <property type="component" value="Unassembled WGS sequence"/>
</dbReference>
<protein>
    <submittedName>
        <fullName evidence="1">Uncharacterized protein</fullName>
    </submittedName>
</protein>
<dbReference type="EMBL" id="AZDG01000013">
    <property type="protein sequence ID" value="KRK64343.1"/>
    <property type="molecule type" value="Genomic_DNA"/>
</dbReference>
<reference evidence="1 2" key="1">
    <citation type="journal article" date="2015" name="Genome Announc.">
        <title>Expanding the biotechnology potential of lactobacilli through comparative genomics of 213 strains and associated genera.</title>
        <authorList>
            <person name="Sun Z."/>
            <person name="Harris H.M."/>
            <person name="McCann A."/>
            <person name="Guo C."/>
            <person name="Argimon S."/>
            <person name="Zhang W."/>
            <person name="Yang X."/>
            <person name="Jeffery I.B."/>
            <person name="Cooney J.C."/>
            <person name="Kagawa T.F."/>
            <person name="Liu W."/>
            <person name="Song Y."/>
            <person name="Salvetti E."/>
            <person name="Wrobel A."/>
            <person name="Rasinkangas P."/>
            <person name="Parkhill J."/>
            <person name="Rea M.C."/>
            <person name="O'Sullivan O."/>
            <person name="Ritari J."/>
            <person name="Douillard F.P."/>
            <person name="Paul Ross R."/>
            <person name="Yang R."/>
            <person name="Briner A.E."/>
            <person name="Felis G.E."/>
            <person name="de Vos W.M."/>
            <person name="Barrangou R."/>
            <person name="Klaenhammer T.R."/>
            <person name="Caufield P.W."/>
            <person name="Cui Y."/>
            <person name="Zhang H."/>
            <person name="O'Toole P.W."/>
        </authorList>
    </citation>
    <scope>NUCLEOTIDE SEQUENCE [LARGE SCALE GENOMIC DNA]</scope>
    <source>
        <strain evidence="1 2">DSM 20183</strain>
    </source>
</reference>
<dbReference type="PATRIC" id="fig|1423811.3.peg.517"/>
<gene>
    <name evidence="1" type="ORF">FC72_GL000512</name>
</gene>
<dbReference type="AlphaFoldDB" id="A0A0R1JAX4"/>
<accession>A0A0R1JAX4</accession>
<evidence type="ECO:0000313" key="2">
    <source>
        <dbReference type="Proteomes" id="UP000050929"/>
    </source>
</evidence>
<dbReference type="OrthoDB" id="9828405at2"/>
<evidence type="ECO:0000313" key="1">
    <source>
        <dbReference type="EMBL" id="KRK64343.1"/>
    </source>
</evidence>
<proteinExistence type="predicted"/>
<keyword evidence="2" id="KW-1185">Reference proteome</keyword>
<name>A0A0R1JAX4_9LACO</name>
<organism evidence="1 2">
    <name type="scientific">Companilactobacillus tucceti DSM 20183</name>
    <dbReference type="NCBI Taxonomy" id="1423811"/>
    <lineage>
        <taxon>Bacteria</taxon>
        <taxon>Bacillati</taxon>
        <taxon>Bacillota</taxon>
        <taxon>Bacilli</taxon>
        <taxon>Lactobacillales</taxon>
        <taxon>Lactobacillaceae</taxon>
        <taxon>Companilactobacillus</taxon>
    </lineage>
</organism>
<sequence>MNKIVEWVIELEEEFGNMRNVPDTHPTLMKIRAEDRIGNEMSERAKNFRWDYIQKELDSGTPKRTIIDLYEINKTEFDKAMRFKLINDIAWKRVRRAKTYQKSVDKKRRLKQEKIEQLRRERINGK</sequence>
<comment type="caution">
    <text evidence="1">The sequence shown here is derived from an EMBL/GenBank/DDBJ whole genome shotgun (WGS) entry which is preliminary data.</text>
</comment>